<comment type="similarity">
    <text evidence="7">Belongs to the binding-protein-dependent transport system permease family.</text>
</comment>
<evidence type="ECO:0000256" key="2">
    <source>
        <dbReference type="ARBA" id="ARBA00022448"/>
    </source>
</evidence>
<dbReference type="AlphaFoldDB" id="A0A9D2ACQ9"/>
<protein>
    <submittedName>
        <fullName evidence="9">Sugar ABC transporter permease</fullName>
    </submittedName>
</protein>
<evidence type="ECO:0000256" key="1">
    <source>
        <dbReference type="ARBA" id="ARBA00004651"/>
    </source>
</evidence>
<feature type="transmembrane region" description="Helical" evidence="7">
    <location>
        <begin position="75"/>
        <end position="94"/>
    </location>
</feature>
<reference evidence="9" key="1">
    <citation type="journal article" date="2021" name="PeerJ">
        <title>Extensive microbial diversity within the chicken gut microbiome revealed by metagenomics and culture.</title>
        <authorList>
            <person name="Gilroy R."/>
            <person name="Ravi A."/>
            <person name="Getino M."/>
            <person name="Pursley I."/>
            <person name="Horton D.L."/>
            <person name="Alikhan N.F."/>
            <person name="Baker D."/>
            <person name="Gharbi K."/>
            <person name="Hall N."/>
            <person name="Watson M."/>
            <person name="Adriaenssens E.M."/>
            <person name="Foster-Nyarko E."/>
            <person name="Jarju S."/>
            <person name="Secka A."/>
            <person name="Antonio M."/>
            <person name="Oren A."/>
            <person name="Chaudhuri R.R."/>
            <person name="La Ragione R."/>
            <person name="Hildebrand F."/>
            <person name="Pallen M.J."/>
        </authorList>
    </citation>
    <scope>NUCLEOTIDE SEQUENCE</scope>
    <source>
        <strain evidence="9">2239</strain>
    </source>
</reference>
<dbReference type="PANTHER" id="PTHR30193">
    <property type="entry name" value="ABC TRANSPORTER PERMEASE PROTEIN"/>
    <property type="match status" value="1"/>
</dbReference>
<evidence type="ECO:0000256" key="5">
    <source>
        <dbReference type="ARBA" id="ARBA00022989"/>
    </source>
</evidence>
<proteinExistence type="inferred from homology"/>
<dbReference type="GO" id="GO:0055085">
    <property type="term" value="P:transmembrane transport"/>
    <property type="evidence" value="ECO:0007669"/>
    <property type="project" value="InterPro"/>
</dbReference>
<dbReference type="GO" id="GO:0005886">
    <property type="term" value="C:plasma membrane"/>
    <property type="evidence" value="ECO:0007669"/>
    <property type="project" value="UniProtKB-SubCell"/>
</dbReference>
<feature type="transmembrane region" description="Helical" evidence="7">
    <location>
        <begin position="265"/>
        <end position="285"/>
    </location>
</feature>
<feature type="domain" description="ABC transmembrane type-1" evidence="8">
    <location>
        <begin position="69"/>
        <end position="286"/>
    </location>
</feature>
<dbReference type="InterPro" id="IPR035906">
    <property type="entry name" value="MetI-like_sf"/>
</dbReference>
<keyword evidence="6 7" id="KW-0472">Membrane</keyword>
<keyword evidence="2 7" id="KW-0813">Transport</keyword>
<sequence length="297" mass="33363">MKRNKKTLIAFLLPAMIFFTTVFVYPVIRTALMSLYEIDNVTAKVSQWRFSGIENYIKLMNTPVFHSALWNLLKIWLIGGVAVMGLSLFLAVVLSSGVKGKKVFRAILYFPNIVSAVALAVMWQQYVYSSKFGLLKPLADFFGWQWLDPDHKFAAMLIAYCFGMVGYHMLIFLSGIERIGQQYFEAATIDGANRFKQFLFITLPLLRGVFKTNITMWSVSSIGFFVWSQLFAGTGVAIEASLITPLAYLYNQTFSNTDVVVERNAGVGAAVGVVMAVLVVIVFWITSKLIPDDDIEF</sequence>
<dbReference type="InterPro" id="IPR000515">
    <property type="entry name" value="MetI-like"/>
</dbReference>
<evidence type="ECO:0000256" key="7">
    <source>
        <dbReference type="RuleBase" id="RU363032"/>
    </source>
</evidence>
<feature type="transmembrane region" description="Helical" evidence="7">
    <location>
        <begin position="106"/>
        <end position="126"/>
    </location>
</feature>
<dbReference type="Proteomes" id="UP000824193">
    <property type="component" value="Unassembled WGS sequence"/>
</dbReference>
<comment type="subcellular location">
    <subcellularLocation>
        <location evidence="1 7">Cell membrane</location>
        <topology evidence="1 7">Multi-pass membrane protein</topology>
    </subcellularLocation>
</comment>
<keyword evidence="4 7" id="KW-0812">Transmembrane</keyword>
<dbReference type="PANTHER" id="PTHR30193:SF37">
    <property type="entry name" value="INNER MEMBRANE ABC TRANSPORTER PERMEASE PROTEIN YCJO"/>
    <property type="match status" value="1"/>
</dbReference>
<gene>
    <name evidence="9" type="ORF">H9865_01975</name>
</gene>
<dbReference type="PROSITE" id="PS50928">
    <property type="entry name" value="ABC_TM1"/>
    <property type="match status" value="1"/>
</dbReference>
<dbReference type="Gene3D" id="1.10.3720.10">
    <property type="entry name" value="MetI-like"/>
    <property type="match status" value="1"/>
</dbReference>
<dbReference type="Pfam" id="PF00528">
    <property type="entry name" value="BPD_transp_1"/>
    <property type="match status" value="1"/>
</dbReference>
<dbReference type="EMBL" id="DXFW01000004">
    <property type="protein sequence ID" value="HIX04869.1"/>
    <property type="molecule type" value="Genomic_DNA"/>
</dbReference>
<keyword evidence="5 7" id="KW-1133">Transmembrane helix</keyword>
<evidence type="ECO:0000256" key="3">
    <source>
        <dbReference type="ARBA" id="ARBA00022475"/>
    </source>
</evidence>
<dbReference type="CDD" id="cd06261">
    <property type="entry name" value="TM_PBP2"/>
    <property type="match status" value="1"/>
</dbReference>
<feature type="transmembrane region" description="Helical" evidence="7">
    <location>
        <begin position="153"/>
        <end position="173"/>
    </location>
</feature>
<evidence type="ECO:0000313" key="10">
    <source>
        <dbReference type="Proteomes" id="UP000824193"/>
    </source>
</evidence>
<evidence type="ECO:0000256" key="4">
    <source>
        <dbReference type="ARBA" id="ARBA00022692"/>
    </source>
</evidence>
<dbReference type="SUPFAM" id="SSF161098">
    <property type="entry name" value="MetI-like"/>
    <property type="match status" value="1"/>
</dbReference>
<reference evidence="9" key="2">
    <citation type="submission" date="2021-04" db="EMBL/GenBank/DDBJ databases">
        <authorList>
            <person name="Gilroy R."/>
        </authorList>
    </citation>
    <scope>NUCLEOTIDE SEQUENCE</scope>
    <source>
        <strain evidence="9">2239</strain>
    </source>
</reference>
<dbReference type="InterPro" id="IPR051393">
    <property type="entry name" value="ABC_transporter_permease"/>
</dbReference>
<feature type="transmembrane region" description="Helical" evidence="7">
    <location>
        <begin position="224"/>
        <end position="250"/>
    </location>
</feature>
<accession>A0A9D2ACQ9</accession>
<feature type="transmembrane region" description="Helical" evidence="7">
    <location>
        <begin position="7"/>
        <end position="28"/>
    </location>
</feature>
<evidence type="ECO:0000313" key="9">
    <source>
        <dbReference type="EMBL" id="HIX04869.1"/>
    </source>
</evidence>
<name>A0A9D2ACQ9_9FIRM</name>
<comment type="caution">
    <text evidence="9">The sequence shown here is derived from an EMBL/GenBank/DDBJ whole genome shotgun (WGS) entry which is preliminary data.</text>
</comment>
<organism evidence="9 10">
    <name type="scientific">Candidatus Allofournierella pullicola</name>
    <dbReference type="NCBI Taxonomy" id="2838596"/>
    <lineage>
        <taxon>Bacteria</taxon>
        <taxon>Bacillati</taxon>
        <taxon>Bacillota</taxon>
        <taxon>Clostridia</taxon>
        <taxon>Eubacteriales</taxon>
        <taxon>Oscillospiraceae</taxon>
        <taxon>Allofournierella</taxon>
    </lineage>
</organism>
<keyword evidence="3" id="KW-1003">Cell membrane</keyword>
<evidence type="ECO:0000259" key="8">
    <source>
        <dbReference type="PROSITE" id="PS50928"/>
    </source>
</evidence>
<evidence type="ECO:0000256" key="6">
    <source>
        <dbReference type="ARBA" id="ARBA00023136"/>
    </source>
</evidence>